<sequence>MTISLNIPWHQYALIVVLAEKMQEKKRWFGKTALQKLIYLLEAIYKVPCGYEFSLYIHGPFCADLMGDLDYVNALRGVEVQYDPLSNGYKITPGEAGDTIKVRAKDFLLKYRKEIDSIMEEFGPMRARDLELRSTIVYVDRDNSASGRELTKRDFIEEIKEIKPHFTEAEIEQVFNELCEKGYIKQRV</sequence>
<dbReference type="Proteomes" id="UP000063718">
    <property type="component" value="Unassembled WGS sequence"/>
</dbReference>
<accession>A0A0S6UCD1</accession>
<proteinExistence type="predicted"/>
<organism evidence="1">
    <name type="scientific">Moorella thermoacetica Y72</name>
    <dbReference type="NCBI Taxonomy" id="1325331"/>
    <lineage>
        <taxon>Bacteria</taxon>
        <taxon>Bacillati</taxon>
        <taxon>Bacillota</taxon>
        <taxon>Clostridia</taxon>
        <taxon>Neomoorellales</taxon>
        <taxon>Neomoorellaceae</taxon>
        <taxon>Neomoorella</taxon>
    </lineage>
</organism>
<protein>
    <submittedName>
        <fullName evidence="1">Uncharacterized conserved protein</fullName>
    </submittedName>
</protein>
<dbReference type="RefSeq" id="WP_025774105.1">
    <property type="nucleotide sequence ID" value="NZ_DF238840.1"/>
</dbReference>
<reference evidence="1" key="1">
    <citation type="journal article" date="2014" name="Gene">
        <title>Genome-guided analysis of transformation efficiency and carbon dioxide assimilation by Moorella thermoacetica Y72.</title>
        <authorList>
            <person name="Tsukahara K."/>
            <person name="Kita A."/>
            <person name="Nakashimada Y."/>
            <person name="Hoshino T."/>
            <person name="Murakami K."/>
        </authorList>
    </citation>
    <scope>NUCLEOTIDE SEQUENCE [LARGE SCALE GENOMIC DNA]</scope>
    <source>
        <strain evidence="1">Y72</strain>
    </source>
</reference>
<gene>
    <name evidence="1" type="ORF">MTY_1729</name>
</gene>
<name>A0A0S6UCD1_NEOTH</name>
<evidence type="ECO:0000313" key="1">
    <source>
        <dbReference type="EMBL" id="GAF26389.1"/>
    </source>
</evidence>
<dbReference type="EMBL" id="DF238840">
    <property type="protein sequence ID" value="GAF26389.1"/>
    <property type="molecule type" value="Genomic_DNA"/>
</dbReference>
<dbReference type="AlphaFoldDB" id="A0A0S6UCD1"/>